<dbReference type="SUPFAM" id="SSF52540">
    <property type="entry name" value="P-loop containing nucleoside triphosphate hydrolases"/>
    <property type="match status" value="2"/>
</dbReference>
<evidence type="ECO:0000256" key="1">
    <source>
        <dbReference type="SAM" id="Coils"/>
    </source>
</evidence>
<protein>
    <submittedName>
        <fullName evidence="3">Superfamily II DNA or RNA helicase</fullName>
    </submittedName>
</protein>
<proteinExistence type="predicted"/>
<feature type="coiled-coil region" evidence="1">
    <location>
        <begin position="1"/>
        <end position="34"/>
    </location>
</feature>
<evidence type="ECO:0000313" key="3">
    <source>
        <dbReference type="EMBL" id="SHL34926.1"/>
    </source>
</evidence>
<dbReference type="OrthoDB" id="9804086at2"/>
<dbReference type="GO" id="GO:0004386">
    <property type="term" value="F:helicase activity"/>
    <property type="evidence" value="ECO:0007669"/>
    <property type="project" value="UniProtKB-KW"/>
</dbReference>
<dbReference type="InterPro" id="IPR006935">
    <property type="entry name" value="Helicase/UvrB_N"/>
</dbReference>
<dbReference type="Pfam" id="PF04851">
    <property type="entry name" value="ResIII"/>
    <property type="match status" value="1"/>
</dbReference>
<dbReference type="GO" id="GO:0003677">
    <property type="term" value="F:DNA binding"/>
    <property type="evidence" value="ECO:0007669"/>
    <property type="project" value="InterPro"/>
</dbReference>
<dbReference type="Proteomes" id="UP000183994">
    <property type="component" value="Unassembled WGS sequence"/>
</dbReference>
<dbReference type="STRING" id="1121393.SAMN02745216_05048"/>
<dbReference type="GO" id="GO:0016787">
    <property type="term" value="F:hydrolase activity"/>
    <property type="evidence" value="ECO:0007669"/>
    <property type="project" value="InterPro"/>
</dbReference>
<reference evidence="4" key="1">
    <citation type="submission" date="2016-11" db="EMBL/GenBank/DDBJ databases">
        <authorList>
            <person name="Varghese N."/>
            <person name="Submissions S."/>
        </authorList>
    </citation>
    <scope>NUCLEOTIDE SEQUENCE [LARGE SCALE GENOMIC DNA]</scope>
    <source>
        <strain evidence="4">DSM 16219</strain>
    </source>
</reference>
<dbReference type="Gene3D" id="3.40.50.300">
    <property type="entry name" value="P-loop containing nucleotide triphosphate hydrolases"/>
    <property type="match status" value="2"/>
</dbReference>
<sequence>MSFLENLIQEIEARKKAEEAAQAMEDHAKAALETDSLPEEPTPSGPVSVALGNVIEMEARALPIKVHEEIMKRLTFDNPRYFHEARFGRIKPGTTRYLQYAWNQDGKLILARGFMHELIRIFHANRVRFDIKDRTVRPQSFCLKFKGSLNPEQIEALEAIRIRRFGIVAGPRGSGKKVLALKLAAARNVDALVIVKSKARMYQWKEAACRFLNIDGGQVGMLGDGRQDFGEGIAIAIDRTLYRHVDNLKSRAGMVIVDQCERANLKIFTDAVIPMESAYLLGLGRSDKRLDGLDGPMKACLGPLLCELKCPSKTGGEGTGNLILVVRSTDFQFDFLDNYGELTTALVQDQARNDLIVTDILECIANPQARALVICDRIEHAQTLKALLEARFAKAAIVKGRTPRSQIESVQRKYGQGNLQVIITIQKSIHKLETNRTNHLFVASPIKYGDHLFQAMGALMKAAPKNDQLVIHDYRDPLKVLMNSLRQRVKYYRSMGLAHETTLEKNEK</sequence>
<feature type="domain" description="Helicase/UvrB N-terminal" evidence="2">
    <location>
        <begin position="148"/>
        <end position="283"/>
    </location>
</feature>
<keyword evidence="3" id="KW-0067">ATP-binding</keyword>
<name>A0A1M6ZWY8_9BACT</name>
<keyword evidence="3" id="KW-0347">Helicase</keyword>
<keyword evidence="1" id="KW-0175">Coiled coil</keyword>
<dbReference type="AlphaFoldDB" id="A0A1M6ZWY8"/>
<keyword evidence="4" id="KW-1185">Reference proteome</keyword>
<dbReference type="GO" id="GO:0005524">
    <property type="term" value="F:ATP binding"/>
    <property type="evidence" value="ECO:0007669"/>
    <property type="project" value="InterPro"/>
</dbReference>
<dbReference type="RefSeq" id="WP_073479020.1">
    <property type="nucleotide sequence ID" value="NZ_FQZU01000062.1"/>
</dbReference>
<gene>
    <name evidence="3" type="ORF">SAMN02745216_05048</name>
</gene>
<organism evidence="3 4">
    <name type="scientific">Desulfatibacillum alkenivorans DSM 16219</name>
    <dbReference type="NCBI Taxonomy" id="1121393"/>
    <lineage>
        <taxon>Bacteria</taxon>
        <taxon>Pseudomonadati</taxon>
        <taxon>Thermodesulfobacteriota</taxon>
        <taxon>Desulfobacteria</taxon>
        <taxon>Desulfobacterales</taxon>
        <taxon>Desulfatibacillaceae</taxon>
        <taxon>Desulfatibacillum</taxon>
    </lineage>
</organism>
<evidence type="ECO:0000313" key="4">
    <source>
        <dbReference type="Proteomes" id="UP000183994"/>
    </source>
</evidence>
<keyword evidence="3" id="KW-0378">Hydrolase</keyword>
<keyword evidence="3" id="KW-0547">Nucleotide-binding</keyword>
<dbReference type="InterPro" id="IPR027417">
    <property type="entry name" value="P-loop_NTPase"/>
</dbReference>
<accession>A0A1M6ZWY8</accession>
<dbReference type="EMBL" id="FQZU01000062">
    <property type="protein sequence ID" value="SHL34926.1"/>
    <property type="molecule type" value="Genomic_DNA"/>
</dbReference>
<evidence type="ECO:0000259" key="2">
    <source>
        <dbReference type="Pfam" id="PF04851"/>
    </source>
</evidence>